<evidence type="ECO:0000313" key="1">
    <source>
        <dbReference type="EMBL" id="PLC56256.1"/>
    </source>
</evidence>
<dbReference type="AlphaFoldDB" id="A0A2N4UMM2"/>
<sequence>MASKSNIENAKSNLNALKKIHATDQINETIINTIRTLFDDIESIRKSKVKVEYIYESIKNDIGNISYNVFTATLSKIRKEKGIQLRNRANNNKIKSSVKPIIKSVHNQNEIKQSTVADNGKLFDVTLSPLQRNDIDKSHYTPDDWANEWELIMDIYKSNKDVKWEFQVMGGDINEIKHLTNSIQDIRVISNKTSILFRQHHNEYKIRSKKK</sequence>
<accession>A0A2N4UMM2</accession>
<comment type="caution">
    <text evidence="1">The sequence shown here is derived from an EMBL/GenBank/DDBJ whole genome shotgun (WGS) entry which is preliminary data.</text>
</comment>
<evidence type="ECO:0000313" key="2">
    <source>
        <dbReference type="Proteomes" id="UP000234420"/>
    </source>
</evidence>
<organism evidence="1 2">
    <name type="scientific">Photobacterium carnosum</name>
    <dbReference type="NCBI Taxonomy" id="2023717"/>
    <lineage>
        <taxon>Bacteria</taxon>
        <taxon>Pseudomonadati</taxon>
        <taxon>Pseudomonadota</taxon>
        <taxon>Gammaproteobacteria</taxon>
        <taxon>Vibrionales</taxon>
        <taxon>Vibrionaceae</taxon>
        <taxon>Photobacterium</taxon>
    </lineage>
</organism>
<dbReference type="RefSeq" id="WP_101770223.1">
    <property type="nucleotide sequence ID" value="NZ_BPPU01000006.1"/>
</dbReference>
<proteinExistence type="predicted"/>
<keyword evidence="2" id="KW-1185">Reference proteome</keyword>
<dbReference type="Proteomes" id="UP000234420">
    <property type="component" value="Unassembled WGS sequence"/>
</dbReference>
<protein>
    <submittedName>
        <fullName evidence="1">Uncharacterized protein</fullName>
    </submittedName>
</protein>
<name>A0A2N4UMM2_9GAMM</name>
<reference evidence="1 2" key="1">
    <citation type="journal article" date="2018" name="Syst. Appl. Microbiol.">
        <title>Photobacterium carnosum sp. nov., isolated from spoiled modified atmosphere packaged poultry meat.</title>
        <authorList>
            <person name="Hilgarth M."/>
            <person name="Fuertes S."/>
            <person name="Ehrmann M."/>
            <person name="Vogel R.F."/>
        </authorList>
    </citation>
    <scope>NUCLEOTIDE SEQUENCE [LARGE SCALE GENOMIC DNA]</scope>
    <source>
        <strain evidence="1 2">TMW 2.2021</strain>
    </source>
</reference>
<gene>
    <name evidence="1" type="ORF">CIK00_19305</name>
</gene>
<dbReference type="EMBL" id="NPIB01000034">
    <property type="protein sequence ID" value="PLC56256.1"/>
    <property type="molecule type" value="Genomic_DNA"/>
</dbReference>